<dbReference type="RefSeq" id="WP_131993392.1">
    <property type="nucleotide sequence ID" value="NZ_SMGK01000002.1"/>
</dbReference>
<evidence type="ECO:0000256" key="1">
    <source>
        <dbReference type="ARBA" id="ARBA00022617"/>
    </source>
</evidence>
<feature type="transmembrane region" description="Helical" evidence="5">
    <location>
        <begin position="131"/>
        <end position="150"/>
    </location>
</feature>
<keyword evidence="5" id="KW-1133">Transmembrane helix</keyword>
<sequence length="634" mass="68049">MLHKGRFDGWRGVALVAITYVYFLIFAQFGFLKRLQELGLEGTHLKAVMGAMAAGGILASLLAPFLPFLKSSGRRLQAALFGAGAAAALTLLRLNSASCIAVSFLIGISLGLLTVTLVANLPLWIGVKQPLLKVGLGTGIGYFLCNYPPLFTATPAAIAITAASAALLGILFANPVAVTPSTHSNTAIRQRGAPAFALVLVWFTALVWFDSAAFFIIQNSPALKAGTWEGTGHLWRTGGIHLAAAIASAGLLRWRGLPATLSIAFASLAGACLLLLHPAHAGAAAFLYPAGVSLYSVALVAYPSFLMPGFADRERVRRAGWIYAVAGWIGSAMGIGMAQNLHRVPPAFIAAAATLFFLPWIWWAVHHFRREAVAIVAVVAISFGIQHVLSPKDASRKPVNRVTAVQAGRRVYISEGCINCHSQYVRPHSPDVQMWGPVGDLEAIRREKPPLIGNRRQGPDLSEVGSRRSPLWLRIHLMDPRAVSYESVMPNYSYLFKSGRGDALVAYLGSLKSPQSGQHLRGVMNNWQPSAASIAGADRLDGSKLFKEHCATCHEAGGEARTRWAASFTRLPPNLATDHLLYIPTNEGSAQLRARIATIIKFGLPGTNMPGHEYLPDAQIEAIAKWVVAMRGKS</sequence>
<dbReference type="Gene3D" id="1.10.760.10">
    <property type="entry name" value="Cytochrome c-like domain"/>
    <property type="match status" value="2"/>
</dbReference>
<dbReference type="GO" id="GO:0009055">
    <property type="term" value="F:electron transfer activity"/>
    <property type="evidence" value="ECO:0007669"/>
    <property type="project" value="InterPro"/>
</dbReference>
<feature type="transmembrane region" description="Helical" evidence="5">
    <location>
        <begin position="319"/>
        <end position="338"/>
    </location>
</feature>
<dbReference type="AlphaFoldDB" id="A0A4V2PV98"/>
<feature type="transmembrane region" description="Helical" evidence="5">
    <location>
        <begin position="233"/>
        <end position="252"/>
    </location>
</feature>
<comment type="caution">
    <text evidence="7">The sequence shown here is derived from an EMBL/GenBank/DDBJ whole genome shotgun (WGS) entry which is preliminary data.</text>
</comment>
<feature type="domain" description="Cytochrome c" evidence="6">
    <location>
        <begin position="537"/>
        <end position="631"/>
    </location>
</feature>
<evidence type="ECO:0000256" key="4">
    <source>
        <dbReference type="PROSITE-ProRule" id="PRU00433"/>
    </source>
</evidence>
<dbReference type="GO" id="GO:0020037">
    <property type="term" value="F:heme binding"/>
    <property type="evidence" value="ECO:0007669"/>
    <property type="project" value="InterPro"/>
</dbReference>
<feature type="transmembrane region" description="Helical" evidence="5">
    <location>
        <begin position="12"/>
        <end position="31"/>
    </location>
</feature>
<dbReference type="PROSITE" id="PS51007">
    <property type="entry name" value="CYTC"/>
    <property type="match status" value="2"/>
</dbReference>
<keyword evidence="2 4" id="KW-0479">Metal-binding</keyword>
<feature type="transmembrane region" description="Helical" evidence="5">
    <location>
        <begin position="100"/>
        <end position="119"/>
    </location>
</feature>
<organism evidence="7 8">
    <name type="scientific">Acidipila rosea</name>
    <dbReference type="NCBI Taxonomy" id="768535"/>
    <lineage>
        <taxon>Bacteria</taxon>
        <taxon>Pseudomonadati</taxon>
        <taxon>Acidobacteriota</taxon>
        <taxon>Terriglobia</taxon>
        <taxon>Terriglobales</taxon>
        <taxon>Acidobacteriaceae</taxon>
        <taxon>Acidipila</taxon>
    </lineage>
</organism>
<dbReference type="Proteomes" id="UP000295210">
    <property type="component" value="Unassembled WGS sequence"/>
</dbReference>
<feature type="transmembrane region" description="Helical" evidence="5">
    <location>
        <begin position="195"/>
        <end position="217"/>
    </location>
</feature>
<evidence type="ECO:0000259" key="6">
    <source>
        <dbReference type="PROSITE" id="PS51007"/>
    </source>
</evidence>
<dbReference type="InterPro" id="IPR036909">
    <property type="entry name" value="Cyt_c-like_dom_sf"/>
</dbReference>
<evidence type="ECO:0000256" key="2">
    <source>
        <dbReference type="ARBA" id="ARBA00022723"/>
    </source>
</evidence>
<dbReference type="EMBL" id="SMGK01000002">
    <property type="protein sequence ID" value="TCK73611.1"/>
    <property type="molecule type" value="Genomic_DNA"/>
</dbReference>
<accession>A0A4V2PV98</accession>
<keyword evidence="5" id="KW-0812">Transmembrane</keyword>
<feature type="transmembrane region" description="Helical" evidence="5">
    <location>
        <begin position="259"/>
        <end position="279"/>
    </location>
</feature>
<evidence type="ECO:0000256" key="3">
    <source>
        <dbReference type="ARBA" id="ARBA00023004"/>
    </source>
</evidence>
<feature type="transmembrane region" description="Helical" evidence="5">
    <location>
        <begin position="285"/>
        <end position="307"/>
    </location>
</feature>
<protein>
    <submittedName>
        <fullName evidence="7">Cytochrome c oxidase cbb3-type subunit 2</fullName>
    </submittedName>
</protein>
<gene>
    <name evidence="7" type="ORF">C7378_1224</name>
</gene>
<keyword evidence="8" id="KW-1185">Reference proteome</keyword>
<feature type="transmembrane region" description="Helical" evidence="5">
    <location>
        <begin position="51"/>
        <end position="69"/>
    </location>
</feature>
<evidence type="ECO:0000256" key="5">
    <source>
        <dbReference type="SAM" id="Phobius"/>
    </source>
</evidence>
<dbReference type="SUPFAM" id="SSF46626">
    <property type="entry name" value="Cytochrome c"/>
    <property type="match status" value="2"/>
</dbReference>
<evidence type="ECO:0000313" key="7">
    <source>
        <dbReference type="EMBL" id="TCK73611.1"/>
    </source>
</evidence>
<reference evidence="7 8" key="1">
    <citation type="submission" date="2019-03" db="EMBL/GenBank/DDBJ databases">
        <title>Genomic Encyclopedia of Type Strains, Phase IV (KMG-IV): sequencing the most valuable type-strain genomes for metagenomic binning, comparative biology and taxonomic classification.</title>
        <authorList>
            <person name="Goeker M."/>
        </authorList>
    </citation>
    <scope>NUCLEOTIDE SEQUENCE [LARGE SCALE GENOMIC DNA]</scope>
    <source>
        <strain evidence="7 8">DSM 103428</strain>
    </source>
</reference>
<keyword evidence="1 4" id="KW-0349">Heme</keyword>
<dbReference type="InterPro" id="IPR009056">
    <property type="entry name" value="Cyt_c-like_dom"/>
</dbReference>
<feature type="transmembrane region" description="Helical" evidence="5">
    <location>
        <begin position="372"/>
        <end position="389"/>
    </location>
</feature>
<keyword evidence="5" id="KW-0472">Membrane</keyword>
<proteinExistence type="predicted"/>
<feature type="transmembrane region" description="Helical" evidence="5">
    <location>
        <begin position="76"/>
        <end position="94"/>
    </location>
</feature>
<name>A0A4V2PV98_9BACT</name>
<dbReference type="OrthoDB" id="9811395at2"/>
<evidence type="ECO:0000313" key="8">
    <source>
        <dbReference type="Proteomes" id="UP000295210"/>
    </source>
</evidence>
<dbReference type="GO" id="GO:0046872">
    <property type="term" value="F:metal ion binding"/>
    <property type="evidence" value="ECO:0007669"/>
    <property type="project" value="UniProtKB-KW"/>
</dbReference>
<feature type="transmembrane region" description="Helical" evidence="5">
    <location>
        <begin position="344"/>
        <end position="365"/>
    </location>
</feature>
<keyword evidence="3 4" id="KW-0408">Iron</keyword>
<feature type="domain" description="Cytochrome c" evidence="6">
    <location>
        <begin position="403"/>
        <end position="512"/>
    </location>
</feature>
<dbReference type="Pfam" id="PF00034">
    <property type="entry name" value="Cytochrom_C"/>
    <property type="match status" value="1"/>
</dbReference>
<dbReference type="Pfam" id="PF02433">
    <property type="entry name" value="FixO"/>
    <property type="match status" value="1"/>
</dbReference>
<feature type="transmembrane region" description="Helical" evidence="5">
    <location>
        <begin position="156"/>
        <end position="174"/>
    </location>
</feature>
<dbReference type="InterPro" id="IPR003468">
    <property type="entry name" value="Cyt_c_oxidase_monohaem-su/FixO"/>
</dbReference>